<feature type="signal peptide" evidence="5">
    <location>
        <begin position="1"/>
        <end position="25"/>
    </location>
</feature>
<evidence type="ECO:0000256" key="2">
    <source>
        <dbReference type="ARBA" id="ARBA00023002"/>
    </source>
</evidence>
<dbReference type="Proteomes" id="UP000184512">
    <property type="component" value="Unassembled WGS sequence"/>
</dbReference>
<feature type="region of interest" description="Disordered" evidence="4">
    <location>
        <begin position="28"/>
        <end position="50"/>
    </location>
</feature>
<dbReference type="InterPro" id="IPR002355">
    <property type="entry name" value="Cu_oxidase_Cu_BS"/>
</dbReference>
<feature type="domain" description="Plastocyanin-like" evidence="8">
    <location>
        <begin position="70"/>
        <end position="174"/>
    </location>
</feature>
<dbReference type="AlphaFoldDB" id="A0A1M6JPW7"/>
<protein>
    <submittedName>
        <fullName evidence="9">Multicopper oxidase with three cupredoxin domains (Includes cell division protein FtsP and spore coat protein CotA)</fullName>
    </submittedName>
</protein>
<dbReference type="InterPro" id="IPR001117">
    <property type="entry name" value="Cu-oxidase_2nd"/>
</dbReference>
<dbReference type="InterPro" id="IPR006311">
    <property type="entry name" value="TAT_signal"/>
</dbReference>
<dbReference type="Pfam" id="PF00394">
    <property type="entry name" value="Cu-oxidase"/>
    <property type="match status" value="1"/>
</dbReference>
<dbReference type="CDD" id="cd13896">
    <property type="entry name" value="CuRO_3_CopA"/>
    <property type="match status" value="1"/>
</dbReference>
<keyword evidence="9" id="KW-0946">Virion</keyword>
<evidence type="ECO:0000259" key="8">
    <source>
        <dbReference type="Pfam" id="PF07732"/>
    </source>
</evidence>
<feature type="compositionally biased region" description="Low complexity" evidence="4">
    <location>
        <begin position="28"/>
        <end position="44"/>
    </location>
</feature>
<dbReference type="EMBL" id="FQZG01000052">
    <property type="protein sequence ID" value="SHJ48702.1"/>
    <property type="molecule type" value="Genomic_DNA"/>
</dbReference>
<dbReference type="CDD" id="cd13861">
    <property type="entry name" value="CuRO_1_CumA_like"/>
    <property type="match status" value="1"/>
</dbReference>
<organism evidence="9 10">
    <name type="scientific">Tessaracoccus bendigoensis DSM 12906</name>
    <dbReference type="NCBI Taxonomy" id="1123357"/>
    <lineage>
        <taxon>Bacteria</taxon>
        <taxon>Bacillati</taxon>
        <taxon>Actinomycetota</taxon>
        <taxon>Actinomycetes</taxon>
        <taxon>Propionibacteriales</taxon>
        <taxon>Propionibacteriaceae</taxon>
        <taxon>Tessaracoccus</taxon>
    </lineage>
</organism>
<feature type="chain" id="PRO_5009918780" evidence="5">
    <location>
        <begin position="26"/>
        <end position="497"/>
    </location>
</feature>
<evidence type="ECO:0000313" key="9">
    <source>
        <dbReference type="EMBL" id="SHJ48702.1"/>
    </source>
</evidence>
<dbReference type="Pfam" id="PF07732">
    <property type="entry name" value="Cu-oxidase_3"/>
    <property type="match status" value="1"/>
</dbReference>
<dbReference type="PROSITE" id="PS51318">
    <property type="entry name" value="TAT"/>
    <property type="match status" value="1"/>
</dbReference>
<feature type="domain" description="Plastocyanin-like" evidence="7">
    <location>
        <begin position="385"/>
        <end position="494"/>
    </location>
</feature>
<keyword evidence="3" id="KW-0186">Copper</keyword>
<reference evidence="9 10" key="1">
    <citation type="submission" date="2016-11" db="EMBL/GenBank/DDBJ databases">
        <authorList>
            <person name="Jaros S."/>
            <person name="Januszkiewicz K."/>
            <person name="Wedrychowicz H."/>
        </authorList>
    </citation>
    <scope>NUCLEOTIDE SEQUENCE [LARGE SCALE GENOMIC DNA]</scope>
    <source>
        <strain evidence="9 10">DSM 12906</strain>
    </source>
</reference>
<dbReference type="PROSITE" id="PS00080">
    <property type="entry name" value="MULTICOPPER_OXIDASE2"/>
    <property type="match status" value="1"/>
</dbReference>
<dbReference type="Pfam" id="PF07731">
    <property type="entry name" value="Cu-oxidase_2"/>
    <property type="match status" value="1"/>
</dbReference>
<dbReference type="InterPro" id="IPR008972">
    <property type="entry name" value="Cupredoxin"/>
</dbReference>
<dbReference type="PANTHER" id="PTHR11709:SF394">
    <property type="entry name" value="FI03373P-RELATED"/>
    <property type="match status" value="1"/>
</dbReference>
<keyword evidence="10" id="KW-1185">Reference proteome</keyword>
<evidence type="ECO:0000256" key="5">
    <source>
        <dbReference type="SAM" id="SignalP"/>
    </source>
</evidence>
<evidence type="ECO:0000256" key="1">
    <source>
        <dbReference type="ARBA" id="ARBA00022723"/>
    </source>
</evidence>
<feature type="domain" description="Plastocyanin-like" evidence="6">
    <location>
        <begin position="246"/>
        <end position="335"/>
    </location>
</feature>
<accession>A0A1M6JPW7</accession>
<dbReference type="InterPro" id="IPR034279">
    <property type="entry name" value="CuRO_3_CopA"/>
</dbReference>
<keyword evidence="9" id="KW-0132">Cell division</keyword>
<dbReference type="InterPro" id="IPR011706">
    <property type="entry name" value="Cu-oxidase_C"/>
</dbReference>
<dbReference type="InterPro" id="IPR011707">
    <property type="entry name" value="Cu-oxidase-like_N"/>
</dbReference>
<dbReference type="PANTHER" id="PTHR11709">
    <property type="entry name" value="MULTI-COPPER OXIDASE"/>
    <property type="match status" value="1"/>
</dbReference>
<proteinExistence type="predicted"/>
<dbReference type="RefSeq" id="WP_073189017.1">
    <property type="nucleotide sequence ID" value="NZ_FQZG01000052.1"/>
</dbReference>
<evidence type="ECO:0000259" key="7">
    <source>
        <dbReference type="Pfam" id="PF07731"/>
    </source>
</evidence>
<keyword evidence="9" id="KW-0167">Capsid protein</keyword>
<dbReference type="OrthoDB" id="345021at2"/>
<gene>
    <name evidence="9" type="ORF">SAMN02745244_02619</name>
</gene>
<keyword evidence="2" id="KW-0560">Oxidoreductase</keyword>
<dbReference type="GO" id="GO:0016491">
    <property type="term" value="F:oxidoreductase activity"/>
    <property type="evidence" value="ECO:0007669"/>
    <property type="project" value="UniProtKB-KW"/>
</dbReference>
<evidence type="ECO:0000259" key="6">
    <source>
        <dbReference type="Pfam" id="PF00394"/>
    </source>
</evidence>
<sequence length="497" mass="52283">MTSPLLSRRNVLLGGLGVAATAALAACTSSPGSTGTPSRTFGTPTPIPPSPGQKLIEKTLTAKPVTLDLGGRQVSTWAYGDVAPGPLVRATAGDFLRLTLDNQLPADTTIHWHGIRLRNAADGVPGLTQDPVKPGAQYVYEFTVPDPGTYFFHPHVGVQLDRGLYAPMVIDDPNEQGGYDAEWIVVLDDWIDGTGTTPDAVLKKLIADGGTASSGDMGGMDHGSMGGMSMGAGPWGDAGDVTYPFFLVNGRPPTDPEVLTAKPGQKVRLRIINAASDTIFTVALGGHRMTITHTDGHAVQPSEVDAFYIGMGERYDAVVTLKDGAFPLVARPFGKTSGGQAMALVRTAGGAAPGADVTPPELSGQVLIGSQLQPAESAKLPAKAPDATVDLNLQGSMKPYRWGINGAPFGKNEPLTVTAGQRLRINAVNMTMMTHPLHLHGHTFALPSGLRTDTVLMAPMQSFAIDLDADNAGDWMIHCHNIYHAEAGMMIALEYAK</sequence>
<dbReference type="GO" id="GO:0051301">
    <property type="term" value="P:cell division"/>
    <property type="evidence" value="ECO:0007669"/>
    <property type="project" value="UniProtKB-KW"/>
</dbReference>
<keyword evidence="5" id="KW-0732">Signal</keyword>
<evidence type="ECO:0000256" key="4">
    <source>
        <dbReference type="SAM" id="MobiDB-lite"/>
    </source>
</evidence>
<evidence type="ECO:0000313" key="10">
    <source>
        <dbReference type="Proteomes" id="UP000184512"/>
    </source>
</evidence>
<name>A0A1M6JPW7_9ACTN</name>
<dbReference type="STRING" id="1123357.SAMN02745244_02619"/>
<keyword evidence="9" id="KW-0131">Cell cycle</keyword>
<evidence type="ECO:0000256" key="3">
    <source>
        <dbReference type="ARBA" id="ARBA00023008"/>
    </source>
</evidence>
<dbReference type="Gene3D" id="2.60.40.420">
    <property type="entry name" value="Cupredoxins - blue copper proteins"/>
    <property type="match status" value="3"/>
</dbReference>
<keyword evidence="1" id="KW-0479">Metal-binding</keyword>
<dbReference type="InterPro" id="IPR045087">
    <property type="entry name" value="Cu-oxidase_fam"/>
</dbReference>
<dbReference type="CDD" id="cd13870">
    <property type="entry name" value="CuRO_2_CopA_like_1"/>
    <property type="match status" value="1"/>
</dbReference>
<dbReference type="SUPFAM" id="SSF49503">
    <property type="entry name" value="Cupredoxins"/>
    <property type="match status" value="3"/>
</dbReference>
<dbReference type="GO" id="GO:0005507">
    <property type="term" value="F:copper ion binding"/>
    <property type="evidence" value="ECO:0007669"/>
    <property type="project" value="InterPro"/>
</dbReference>